<dbReference type="AlphaFoldDB" id="K9YIC8"/>
<evidence type="ECO:0000256" key="10">
    <source>
        <dbReference type="HAMAP-Rule" id="MF_01043"/>
    </source>
</evidence>
<proteinExistence type="inferred from homology"/>
<reference evidence="12" key="1">
    <citation type="journal article" date="2013" name="Proc. Natl. Acad. Sci. U.S.A.">
        <title>Improving the coverage of the cyanobacterial phylum using diversity-driven genome sequencing.</title>
        <authorList>
            <person name="Shih P.M."/>
            <person name="Wu D."/>
            <person name="Latifi A."/>
            <person name="Axen S.D."/>
            <person name="Fewer D.P."/>
            <person name="Talla E."/>
            <person name="Calteau A."/>
            <person name="Cai F."/>
            <person name="Tandeau de Marsac N."/>
            <person name="Rippka R."/>
            <person name="Herdman M."/>
            <person name="Sivonen K."/>
            <person name="Coursin T."/>
            <person name="Laurent T."/>
            <person name="Goodwin L."/>
            <person name="Nolan M."/>
            <person name="Davenport K.W."/>
            <person name="Han C.S."/>
            <person name="Rubin E.M."/>
            <person name="Eisen J.A."/>
            <person name="Woyke T."/>
            <person name="Gugger M."/>
            <person name="Kerfeld C.A."/>
        </authorList>
    </citation>
    <scope>NUCLEOTIDE SEQUENCE [LARGE SCALE GENOMIC DNA]</scope>
    <source>
        <strain evidence="12">ATCC 29140 / PCC 7202</strain>
    </source>
</reference>
<evidence type="ECO:0000313" key="12">
    <source>
        <dbReference type="Proteomes" id="UP000010483"/>
    </source>
</evidence>
<feature type="transmembrane region" description="Helical" evidence="10">
    <location>
        <begin position="96"/>
        <end position="115"/>
    </location>
</feature>
<keyword evidence="3 10" id="KW-0808">Transferase</keyword>
<comment type="catalytic activity">
    <reaction evidence="10">
        <text>an acyl phosphate + sn-glycerol 3-phosphate = a 1-acyl-sn-glycero-3-phosphate + phosphate</text>
        <dbReference type="Rhea" id="RHEA:34075"/>
        <dbReference type="ChEBI" id="CHEBI:43474"/>
        <dbReference type="ChEBI" id="CHEBI:57597"/>
        <dbReference type="ChEBI" id="CHEBI:57970"/>
        <dbReference type="ChEBI" id="CHEBI:59918"/>
        <dbReference type="EC" id="2.3.1.275"/>
    </reaction>
</comment>
<comment type="pathway">
    <text evidence="10">Lipid metabolism; phospholipid metabolism.</text>
</comment>
<gene>
    <name evidence="10" type="primary">plsY</name>
    <name evidence="11" type="ordered locus">Cyast_0241</name>
</gene>
<keyword evidence="11" id="KW-0012">Acyltransferase</keyword>
<feature type="transmembrane region" description="Helical" evidence="10">
    <location>
        <begin position="58"/>
        <end position="84"/>
    </location>
</feature>
<protein>
    <recommendedName>
        <fullName evidence="10">Glycerol-3-phosphate acyltransferase</fullName>
    </recommendedName>
    <alternativeName>
        <fullName evidence="10">Acyl-PO4 G3P acyltransferase</fullName>
    </alternativeName>
    <alternativeName>
        <fullName evidence="10">Acyl-phosphate--glycerol-3-phosphate acyltransferase</fullName>
    </alternativeName>
    <alternativeName>
        <fullName evidence="10">G3P acyltransferase</fullName>
        <shortName evidence="10">GPAT</shortName>
        <ecNumber evidence="10">2.3.1.275</ecNumber>
    </alternativeName>
    <alternativeName>
        <fullName evidence="10">Lysophosphatidic acid synthase</fullName>
        <shortName evidence="10">LPA synthase</shortName>
    </alternativeName>
</protein>
<dbReference type="PANTHER" id="PTHR30309:SF0">
    <property type="entry name" value="GLYCEROL-3-PHOSPHATE ACYLTRANSFERASE-RELATED"/>
    <property type="match status" value="1"/>
</dbReference>
<dbReference type="Proteomes" id="UP000010483">
    <property type="component" value="Chromosome"/>
</dbReference>
<dbReference type="EC" id="2.3.1.275" evidence="10"/>
<keyword evidence="2 10" id="KW-0444">Lipid biosynthesis</keyword>
<dbReference type="InterPro" id="IPR003811">
    <property type="entry name" value="G3P_acylTferase_PlsY"/>
</dbReference>
<keyword evidence="1 10" id="KW-1003">Cell membrane</keyword>
<dbReference type="HAMAP" id="MF_01043">
    <property type="entry name" value="PlsY"/>
    <property type="match status" value="1"/>
</dbReference>
<name>K9YIC8_CYASC</name>
<keyword evidence="8 10" id="KW-0594">Phospholipid biosynthesis</keyword>
<keyword evidence="6 10" id="KW-0443">Lipid metabolism</keyword>
<evidence type="ECO:0000256" key="3">
    <source>
        <dbReference type="ARBA" id="ARBA00022679"/>
    </source>
</evidence>
<evidence type="ECO:0000256" key="2">
    <source>
        <dbReference type="ARBA" id="ARBA00022516"/>
    </source>
</evidence>
<keyword evidence="9 10" id="KW-1208">Phospholipid metabolism</keyword>
<dbReference type="Pfam" id="PF02660">
    <property type="entry name" value="G3P_acyltransf"/>
    <property type="match status" value="1"/>
</dbReference>
<keyword evidence="5 10" id="KW-1133">Transmembrane helix</keyword>
<evidence type="ECO:0000256" key="4">
    <source>
        <dbReference type="ARBA" id="ARBA00022692"/>
    </source>
</evidence>
<comment type="function">
    <text evidence="10">Catalyzes the transfer of an acyl group from acyl-phosphate (acyl-PO(4)) to glycerol-3-phosphate (G3P) to form lysophosphatidic acid (LPA). This enzyme utilizes acyl-phosphate as fatty acyl donor, but not acyl-CoA or acyl-ACP.</text>
</comment>
<feature type="transmembrane region" description="Helical" evidence="10">
    <location>
        <begin position="6"/>
        <end position="28"/>
    </location>
</feature>
<sequence length="214" mass="22822">MMTFSIFISFALILVAYLLGSIPTGYLAGRLLKGIDIREHGSGSTGATNVLRTVGKGAAIGVLLVDMLKGMMAIALIKVAYNYLGSDLLPPSWQDWLVMIAALVAVLGHSKSVWLKFSGGKSAAISLGVLLVMNPFVGLGTFATFLLVLYFSRIVSLSSLSGAIAVTIFMAIFNPSIPYLLFALLAGVYVIVRHRTNIQRLMAGKEPRIGQAVT</sequence>
<keyword evidence="7 10" id="KW-0472">Membrane</keyword>
<evidence type="ECO:0000256" key="6">
    <source>
        <dbReference type="ARBA" id="ARBA00023098"/>
    </source>
</evidence>
<dbReference type="UniPathway" id="UPA00085"/>
<dbReference type="SMART" id="SM01207">
    <property type="entry name" value="G3P_acyltransf"/>
    <property type="match status" value="1"/>
</dbReference>
<organism evidence="11 12">
    <name type="scientific">Cyanobacterium stanieri (strain ATCC 29140 / PCC 7202)</name>
    <dbReference type="NCBI Taxonomy" id="292563"/>
    <lineage>
        <taxon>Bacteria</taxon>
        <taxon>Bacillati</taxon>
        <taxon>Cyanobacteriota</taxon>
        <taxon>Cyanophyceae</taxon>
        <taxon>Oscillatoriophycideae</taxon>
        <taxon>Chroococcales</taxon>
        <taxon>Geminocystaceae</taxon>
        <taxon>Cyanobacterium</taxon>
    </lineage>
</organism>
<dbReference type="HOGENOM" id="CLU_081254_7_1_3"/>
<comment type="subcellular location">
    <subcellularLocation>
        <location evidence="10">Cell inner membrane</location>
        <topology evidence="10">Multi-pass membrane protein</topology>
    </subcellularLocation>
</comment>
<evidence type="ECO:0000256" key="7">
    <source>
        <dbReference type="ARBA" id="ARBA00023136"/>
    </source>
</evidence>
<dbReference type="PATRIC" id="fig|292563.3.peg.253"/>
<dbReference type="STRING" id="292563.Cyast_0241"/>
<keyword evidence="10" id="KW-0997">Cell inner membrane</keyword>
<feature type="transmembrane region" description="Helical" evidence="10">
    <location>
        <begin position="127"/>
        <end position="151"/>
    </location>
</feature>
<evidence type="ECO:0000256" key="5">
    <source>
        <dbReference type="ARBA" id="ARBA00022989"/>
    </source>
</evidence>
<keyword evidence="12" id="KW-1185">Reference proteome</keyword>
<dbReference type="EMBL" id="CP003940">
    <property type="protein sequence ID" value="AFZ46222.1"/>
    <property type="molecule type" value="Genomic_DNA"/>
</dbReference>
<evidence type="ECO:0000256" key="8">
    <source>
        <dbReference type="ARBA" id="ARBA00023209"/>
    </source>
</evidence>
<keyword evidence="4 10" id="KW-0812">Transmembrane</keyword>
<dbReference type="GO" id="GO:0008654">
    <property type="term" value="P:phospholipid biosynthetic process"/>
    <property type="evidence" value="ECO:0007669"/>
    <property type="project" value="UniProtKB-UniRule"/>
</dbReference>
<feature type="transmembrane region" description="Helical" evidence="10">
    <location>
        <begin position="163"/>
        <end position="192"/>
    </location>
</feature>
<dbReference type="PANTHER" id="PTHR30309">
    <property type="entry name" value="INNER MEMBRANE PROTEIN YGIH"/>
    <property type="match status" value="1"/>
</dbReference>
<evidence type="ECO:0000313" key="11">
    <source>
        <dbReference type="EMBL" id="AFZ46222.1"/>
    </source>
</evidence>
<evidence type="ECO:0000256" key="1">
    <source>
        <dbReference type="ARBA" id="ARBA00022475"/>
    </source>
</evidence>
<evidence type="ECO:0000256" key="9">
    <source>
        <dbReference type="ARBA" id="ARBA00023264"/>
    </source>
</evidence>
<dbReference type="eggNOG" id="COG0344">
    <property type="taxonomic scope" value="Bacteria"/>
</dbReference>
<dbReference type="GO" id="GO:0043772">
    <property type="term" value="F:acyl-phosphate glycerol-3-phosphate acyltransferase activity"/>
    <property type="evidence" value="ECO:0007669"/>
    <property type="project" value="UniProtKB-UniRule"/>
</dbReference>
<accession>K9YIC8</accession>
<comment type="subunit">
    <text evidence="10">Probably interacts with PlsX.</text>
</comment>
<dbReference type="KEGG" id="csn:Cyast_0241"/>
<comment type="similarity">
    <text evidence="10">Belongs to the PlsY family.</text>
</comment>
<dbReference type="NCBIfam" id="TIGR00023">
    <property type="entry name" value="glycerol-3-phosphate 1-O-acyltransferase PlsY"/>
    <property type="match status" value="1"/>
</dbReference>
<dbReference type="GO" id="GO:0005886">
    <property type="term" value="C:plasma membrane"/>
    <property type="evidence" value="ECO:0007669"/>
    <property type="project" value="UniProtKB-SubCell"/>
</dbReference>